<keyword evidence="4" id="KW-0597">Phosphoprotein</keyword>
<keyword evidence="3 7" id="KW-0240">DNA-directed RNA polymerase</keyword>
<sequence>MANLEPVAEDCESGKMSTENCTSTLKQSCTPAGDKSAVPCLIPSFADACKLVDAPYSCLVVESHRRHVALSPLYLRKKRSGIQEQLNAELLKYSESLKGVPLAYDNIKVIGQYGDIYDDNGFIHMNIEAMFVIFQPKRGQNLSGVINKVGVSHVGCVVHGCFNASVPRPPQVSQEVWQQAGLSVGSALEFQVSQLDADTAGVLLIRGRLNRHSTQTLAAVGVANGAELTEEPPEETTAKKKKKHKNPANDSAGVSTATDETTAGEFVAVETDAGTALVDVDVNMNGHGDGKKKKKKKKKRKEEEEAQEEVQQELQQNSPVEFHISDSRGYQSDKGSRKRKKREEQEEGVELSNSLEESEPKKKKQKKNKRSSQ</sequence>
<protein>
    <recommendedName>
        <fullName evidence="7">DNA-directed RNA polymerase subunit</fullName>
    </recommendedName>
</protein>
<dbReference type="Pfam" id="PF17875">
    <property type="entry name" value="RPA43_OB"/>
    <property type="match status" value="1"/>
</dbReference>
<dbReference type="AlphaFoldDB" id="A0A9D3RU25"/>
<dbReference type="PANTHER" id="PTHR12709:SF5">
    <property type="entry name" value="DNA-DIRECTED RNA POLYMERASE I SUBUNIT RPA43"/>
    <property type="match status" value="1"/>
</dbReference>
<feature type="domain" description="RPA43 OB" evidence="10">
    <location>
        <begin position="136"/>
        <end position="273"/>
    </location>
</feature>
<evidence type="ECO:0000256" key="2">
    <source>
        <dbReference type="ARBA" id="ARBA00005930"/>
    </source>
</evidence>
<evidence type="ECO:0000259" key="9">
    <source>
        <dbReference type="Pfam" id="PF03876"/>
    </source>
</evidence>
<dbReference type="EMBL" id="JAFIRN010000009">
    <property type="protein sequence ID" value="KAG5843103.1"/>
    <property type="molecule type" value="Genomic_DNA"/>
</dbReference>
<dbReference type="Pfam" id="PF03876">
    <property type="entry name" value="SHS2_Rpb7-N"/>
    <property type="match status" value="1"/>
</dbReference>
<evidence type="ECO:0000256" key="3">
    <source>
        <dbReference type="ARBA" id="ARBA00022478"/>
    </source>
</evidence>
<evidence type="ECO:0000256" key="7">
    <source>
        <dbReference type="RuleBase" id="RU369086"/>
    </source>
</evidence>
<dbReference type="InterPro" id="IPR045113">
    <property type="entry name" value="Rpb7-like"/>
</dbReference>
<reference evidence="11" key="1">
    <citation type="submission" date="2021-01" db="EMBL/GenBank/DDBJ databases">
        <title>A chromosome-scale assembly of European eel, Anguilla anguilla.</title>
        <authorList>
            <person name="Henkel C."/>
            <person name="Jong-Raadsen S.A."/>
            <person name="Dufour S."/>
            <person name="Weltzien F.-A."/>
            <person name="Palstra A.P."/>
            <person name="Pelster B."/>
            <person name="Spaink H.P."/>
            <person name="Van Den Thillart G.E."/>
            <person name="Jansen H."/>
            <person name="Zahm M."/>
            <person name="Klopp C."/>
            <person name="Cedric C."/>
            <person name="Louis A."/>
            <person name="Berthelot C."/>
            <person name="Parey E."/>
            <person name="Roest Crollius H."/>
            <person name="Montfort J."/>
            <person name="Robinson-Rechavi M."/>
            <person name="Bucao C."/>
            <person name="Bouchez O."/>
            <person name="Gislard M."/>
            <person name="Lluch J."/>
            <person name="Milhes M."/>
            <person name="Lampietro C."/>
            <person name="Lopez Roques C."/>
            <person name="Donnadieu C."/>
            <person name="Braasch I."/>
            <person name="Desvignes T."/>
            <person name="Postlethwait J."/>
            <person name="Bobe J."/>
            <person name="Guiguen Y."/>
            <person name="Dirks R."/>
        </authorList>
    </citation>
    <scope>NUCLEOTIDE SEQUENCE</scope>
    <source>
        <strain evidence="11">Tag_6206</strain>
        <tissue evidence="11">Liver</tissue>
    </source>
</reference>
<dbReference type="CDD" id="cd04328">
    <property type="entry name" value="RNAP_I_Rpa43_N"/>
    <property type="match status" value="1"/>
</dbReference>
<gene>
    <name evidence="11" type="ORF">ANANG_G00184940</name>
</gene>
<dbReference type="Proteomes" id="UP001044222">
    <property type="component" value="Chromosome 9"/>
</dbReference>
<feature type="region of interest" description="Disordered" evidence="8">
    <location>
        <begin position="223"/>
        <end position="259"/>
    </location>
</feature>
<dbReference type="InterPro" id="IPR041178">
    <property type="entry name" value="RPA43_OB"/>
</dbReference>
<evidence type="ECO:0000256" key="1">
    <source>
        <dbReference type="ARBA" id="ARBA00004604"/>
    </source>
</evidence>
<dbReference type="InterPro" id="IPR005576">
    <property type="entry name" value="Rpb7-like_N"/>
</dbReference>
<name>A0A9D3RU25_ANGAN</name>
<dbReference type="Gene3D" id="3.30.1490.120">
    <property type="entry name" value="RNA polymerase Rpb7-like, N-terminal domain"/>
    <property type="match status" value="1"/>
</dbReference>
<dbReference type="InterPro" id="IPR036898">
    <property type="entry name" value="RNA_pol_Rpb7-like_N_sf"/>
</dbReference>
<feature type="compositionally biased region" description="Basic residues" evidence="8">
    <location>
        <begin position="361"/>
        <end position="373"/>
    </location>
</feature>
<keyword evidence="5 7" id="KW-0804">Transcription</keyword>
<proteinExistence type="inferred from homology"/>
<comment type="similarity">
    <text evidence="2">Belongs to the eukaryotic RPA43 RNA polymerase subunit family.</text>
</comment>
<keyword evidence="12" id="KW-1185">Reference proteome</keyword>
<evidence type="ECO:0000313" key="11">
    <source>
        <dbReference type="EMBL" id="KAG5843103.1"/>
    </source>
</evidence>
<dbReference type="FunFam" id="3.30.1490.120:FF:000003">
    <property type="entry name" value="DNA-directed RNA polymerase I subunit RPA43"/>
    <property type="match status" value="1"/>
</dbReference>
<evidence type="ECO:0000256" key="8">
    <source>
        <dbReference type="SAM" id="MobiDB-lite"/>
    </source>
</evidence>
<dbReference type="PANTHER" id="PTHR12709">
    <property type="entry name" value="DNA-DIRECTED RNA POLYMERASE II, III"/>
    <property type="match status" value="1"/>
</dbReference>
<evidence type="ECO:0000313" key="12">
    <source>
        <dbReference type="Proteomes" id="UP001044222"/>
    </source>
</evidence>
<dbReference type="GO" id="GO:0006362">
    <property type="term" value="P:transcription elongation by RNA polymerase I"/>
    <property type="evidence" value="ECO:0007669"/>
    <property type="project" value="TreeGrafter"/>
</dbReference>
<feature type="region of interest" description="Disordered" evidence="8">
    <location>
        <begin position="279"/>
        <end position="373"/>
    </location>
</feature>
<comment type="caution">
    <text evidence="11">The sequence shown here is derived from an EMBL/GenBank/DDBJ whole genome shotgun (WGS) entry which is preliminary data.</text>
</comment>
<feature type="domain" description="RNA polymerase Rpb7-like N-terminal" evidence="9">
    <location>
        <begin position="66"/>
        <end position="121"/>
    </location>
</feature>
<dbReference type="Gene3D" id="2.40.50.1060">
    <property type="match status" value="1"/>
</dbReference>
<evidence type="ECO:0000256" key="4">
    <source>
        <dbReference type="ARBA" id="ARBA00022553"/>
    </source>
</evidence>
<evidence type="ECO:0000256" key="6">
    <source>
        <dbReference type="ARBA" id="ARBA00023242"/>
    </source>
</evidence>
<comment type="function">
    <text evidence="7">DNA-dependent RNA polymerase which catalyzes the transcription of DNA into RNA using the four ribonucleoside triphosphates as substrates.</text>
</comment>
<evidence type="ECO:0000259" key="10">
    <source>
        <dbReference type="Pfam" id="PF17875"/>
    </source>
</evidence>
<keyword evidence="6 7" id="KW-0539">Nucleus</keyword>
<dbReference type="GO" id="GO:0006352">
    <property type="term" value="P:DNA-templated transcription initiation"/>
    <property type="evidence" value="ECO:0007669"/>
    <property type="project" value="UniProtKB-UniRule"/>
</dbReference>
<dbReference type="InterPro" id="IPR041901">
    <property type="entry name" value="RNAP_I_Rpa43_N"/>
</dbReference>
<accession>A0A9D3RU25</accession>
<organism evidence="11 12">
    <name type="scientific">Anguilla anguilla</name>
    <name type="common">European freshwater eel</name>
    <name type="synonym">Muraena anguilla</name>
    <dbReference type="NCBI Taxonomy" id="7936"/>
    <lineage>
        <taxon>Eukaryota</taxon>
        <taxon>Metazoa</taxon>
        <taxon>Chordata</taxon>
        <taxon>Craniata</taxon>
        <taxon>Vertebrata</taxon>
        <taxon>Euteleostomi</taxon>
        <taxon>Actinopterygii</taxon>
        <taxon>Neopterygii</taxon>
        <taxon>Teleostei</taxon>
        <taxon>Anguilliformes</taxon>
        <taxon>Anguillidae</taxon>
        <taxon>Anguilla</taxon>
    </lineage>
</organism>
<feature type="compositionally biased region" description="Basic residues" evidence="8">
    <location>
        <begin position="290"/>
        <end position="300"/>
    </location>
</feature>
<dbReference type="GO" id="GO:0005736">
    <property type="term" value="C:RNA polymerase I complex"/>
    <property type="evidence" value="ECO:0007669"/>
    <property type="project" value="TreeGrafter"/>
</dbReference>
<comment type="subcellular location">
    <subcellularLocation>
        <location evidence="1">Nucleus</location>
        <location evidence="1">Nucleolus</location>
    </subcellularLocation>
</comment>
<evidence type="ECO:0000256" key="5">
    <source>
        <dbReference type="ARBA" id="ARBA00023163"/>
    </source>
</evidence>